<sequence length="84" mass="9639">MRNIDEVTRSFASATVTCQVRRVRLLYLGLSAVQTSSLAKDCGKRQATGPPWPSSWENVRIRARRWRGEESARIQVHRRRMGPS</sequence>
<evidence type="ECO:0000313" key="1">
    <source>
        <dbReference type="EMBL" id="EYC31022.1"/>
    </source>
</evidence>
<reference evidence="2" key="1">
    <citation type="journal article" date="2015" name="Nat. Genet.">
        <title>The genome and transcriptome of the zoonotic hookworm Ancylostoma ceylanicum identify infection-specific gene families.</title>
        <authorList>
            <person name="Schwarz E.M."/>
            <person name="Hu Y."/>
            <person name="Antoshechkin I."/>
            <person name="Miller M.M."/>
            <person name="Sternberg P.W."/>
            <person name="Aroian R.V."/>
        </authorList>
    </citation>
    <scope>NUCLEOTIDE SEQUENCE</scope>
    <source>
        <strain evidence="2">HY135</strain>
    </source>
</reference>
<keyword evidence="2" id="KW-1185">Reference proteome</keyword>
<dbReference type="Proteomes" id="UP000024635">
    <property type="component" value="Unassembled WGS sequence"/>
</dbReference>
<dbReference type="AlphaFoldDB" id="A0A016VVH8"/>
<organism evidence="1 2">
    <name type="scientific">Ancylostoma ceylanicum</name>
    <dbReference type="NCBI Taxonomy" id="53326"/>
    <lineage>
        <taxon>Eukaryota</taxon>
        <taxon>Metazoa</taxon>
        <taxon>Ecdysozoa</taxon>
        <taxon>Nematoda</taxon>
        <taxon>Chromadorea</taxon>
        <taxon>Rhabditida</taxon>
        <taxon>Rhabditina</taxon>
        <taxon>Rhabditomorpha</taxon>
        <taxon>Strongyloidea</taxon>
        <taxon>Ancylostomatidae</taxon>
        <taxon>Ancylostomatinae</taxon>
        <taxon>Ancylostoma</taxon>
    </lineage>
</organism>
<gene>
    <name evidence="1" type="primary">Acey_s0004.g1909</name>
    <name evidence="1" type="ORF">Y032_0004g1909</name>
</gene>
<accession>A0A016VVH8</accession>
<dbReference type="EMBL" id="JARK01001340">
    <property type="protein sequence ID" value="EYC31022.1"/>
    <property type="molecule type" value="Genomic_DNA"/>
</dbReference>
<proteinExistence type="predicted"/>
<name>A0A016VVH8_9BILA</name>
<comment type="caution">
    <text evidence="1">The sequence shown here is derived from an EMBL/GenBank/DDBJ whole genome shotgun (WGS) entry which is preliminary data.</text>
</comment>
<evidence type="ECO:0000313" key="2">
    <source>
        <dbReference type="Proteomes" id="UP000024635"/>
    </source>
</evidence>
<protein>
    <submittedName>
        <fullName evidence="1">Uncharacterized protein</fullName>
    </submittedName>
</protein>